<dbReference type="GeneID" id="111299206"/>
<dbReference type="OrthoDB" id="780031at2759"/>
<dbReference type="PROSITE" id="PS50228">
    <property type="entry name" value="SUEL_LECTIN"/>
    <property type="match status" value="1"/>
</dbReference>
<name>A0A6P5ZC91_DURZI</name>
<dbReference type="InterPro" id="IPR043159">
    <property type="entry name" value="Lectin_gal-bd_sf"/>
</dbReference>
<dbReference type="Pfam" id="PF02140">
    <property type="entry name" value="SUEL_Lectin"/>
    <property type="match status" value="1"/>
</dbReference>
<keyword evidence="2" id="KW-1185">Reference proteome</keyword>
<dbReference type="KEGG" id="dzi:111299206"/>
<dbReference type="Gene3D" id="2.60.120.740">
    <property type="match status" value="1"/>
</dbReference>
<dbReference type="CDD" id="cd22842">
    <property type="entry name" value="Gal_Rha_Lectin_BGal"/>
    <property type="match status" value="1"/>
</dbReference>
<sequence>MQDKPWHSFPKTVKILYRLLYRVPHSEIIPRQQWHKHIDSIKGRQWKQYRHFFPDCDDRNKLCGYAYEGSTLKLSCQAGRTIADIQFASFGGPRESSSSYKASSFEATNSLAAVEKACAGRPSCSIDVS</sequence>
<dbReference type="Proteomes" id="UP000515121">
    <property type="component" value="Unplaced"/>
</dbReference>
<dbReference type="InterPro" id="IPR000922">
    <property type="entry name" value="Lectin_gal-bd_dom"/>
</dbReference>
<dbReference type="RefSeq" id="XP_022750001.1">
    <property type="nucleotide sequence ID" value="XM_022894266.1"/>
</dbReference>
<reference evidence="3" key="1">
    <citation type="submission" date="2025-08" db="UniProtKB">
        <authorList>
            <consortium name="RefSeq"/>
        </authorList>
    </citation>
    <scope>IDENTIFICATION</scope>
    <source>
        <tissue evidence="3">Fruit stalk</tissue>
    </source>
</reference>
<proteinExistence type="predicted"/>
<dbReference type="GO" id="GO:0030246">
    <property type="term" value="F:carbohydrate binding"/>
    <property type="evidence" value="ECO:0007669"/>
    <property type="project" value="InterPro"/>
</dbReference>
<gene>
    <name evidence="3" type="primary">LOC111299206</name>
</gene>
<dbReference type="AlphaFoldDB" id="A0A6P5ZC91"/>
<feature type="domain" description="SUEL-type lectin" evidence="1">
    <location>
        <begin position="66"/>
        <end position="129"/>
    </location>
</feature>
<protein>
    <submittedName>
        <fullName evidence="3">Beta-galactosidase 3-like</fullName>
    </submittedName>
</protein>
<evidence type="ECO:0000313" key="3">
    <source>
        <dbReference type="RefSeq" id="XP_022750001.1"/>
    </source>
</evidence>
<organism evidence="2 3">
    <name type="scientific">Durio zibethinus</name>
    <name type="common">Durian</name>
    <dbReference type="NCBI Taxonomy" id="66656"/>
    <lineage>
        <taxon>Eukaryota</taxon>
        <taxon>Viridiplantae</taxon>
        <taxon>Streptophyta</taxon>
        <taxon>Embryophyta</taxon>
        <taxon>Tracheophyta</taxon>
        <taxon>Spermatophyta</taxon>
        <taxon>Magnoliopsida</taxon>
        <taxon>eudicotyledons</taxon>
        <taxon>Gunneridae</taxon>
        <taxon>Pentapetalae</taxon>
        <taxon>rosids</taxon>
        <taxon>malvids</taxon>
        <taxon>Malvales</taxon>
        <taxon>Malvaceae</taxon>
        <taxon>Helicteroideae</taxon>
        <taxon>Durio</taxon>
    </lineage>
</organism>
<accession>A0A6P5ZC91</accession>
<evidence type="ECO:0000259" key="1">
    <source>
        <dbReference type="PROSITE" id="PS50228"/>
    </source>
</evidence>
<evidence type="ECO:0000313" key="2">
    <source>
        <dbReference type="Proteomes" id="UP000515121"/>
    </source>
</evidence>